<evidence type="ECO:0000313" key="3">
    <source>
        <dbReference type="Proteomes" id="UP000619265"/>
    </source>
</evidence>
<evidence type="ECO:0000313" key="2">
    <source>
        <dbReference type="EMBL" id="KAF5465484.1"/>
    </source>
</evidence>
<dbReference type="AlphaFoldDB" id="A0A833XFX4"/>
<evidence type="ECO:0000259" key="1">
    <source>
        <dbReference type="Pfam" id="PF12776"/>
    </source>
</evidence>
<dbReference type="PANTHER" id="PTHR47584">
    <property type="match status" value="1"/>
</dbReference>
<gene>
    <name evidence="2" type="ORF">F2P56_015491</name>
</gene>
<dbReference type="InterPro" id="IPR045026">
    <property type="entry name" value="LIMYB"/>
</dbReference>
<protein>
    <recommendedName>
        <fullName evidence="1">Myb/SANT-like domain-containing protein</fullName>
    </recommendedName>
</protein>
<comment type="caution">
    <text evidence="2">The sequence shown here is derived from an EMBL/GenBank/DDBJ whole genome shotgun (WGS) entry which is preliminary data.</text>
</comment>
<proteinExistence type="predicted"/>
<feature type="domain" description="Myb/SANT-like" evidence="1">
    <location>
        <begin position="44"/>
        <end position="130"/>
    </location>
</feature>
<sequence>MGPQWWSVQQSLGFEGVSIFKINHHMDEPIESTRERDLLNDGLEDILIEMMYQEMLMDTLRGGKITNGDYVRAERLSGIEPNNFNSDQVKGRITHLKRIQRDIMNLIKQTGLGWDPERKALVASEEHWANALKVRSSFKHFKYEQLYTIFGYLVTIETLHQALTDLASTSDDEWMLEEEMRNCGRSVADDVWGSRTDGMDVSMQSGRPFSTSYASGSR</sequence>
<dbReference type="Pfam" id="PF12776">
    <property type="entry name" value="Myb_DNA-bind_3"/>
    <property type="match status" value="1"/>
</dbReference>
<dbReference type="Proteomes" id="UP000619265">
    <property type="component" value="Unassembled WGS sequence"/>
</dbReference>
<reference evidence="2" key="1">
    <citation type="submission" date="2015-10" db="EMBL/GenBank/DDBJ databases">
        <authorList>
            <person name="Martinez-Garcia P.J."/>
            <person name="Crepeau M.W."/>
            <person name="Puiu D."/>
            <person name="Gonzalez-Ibeas D."/>
            <person name="Whalen J."/>
            <person name="Stevens K."/>
            <person name="Paul R."/>
            <person name="Butterfield T."/>
            <person name="Britton M."/>
            <person name="Reagan R."/>
            <person name="Chakraborty S."/>
            <person name="Walawage S.L."/>
            <person name="Vasquez-Gross H.A."/>
            <person name="Cardeno C."/>
            <person name="Famula R."/>
            <person name="Pratt K."/>
            <person name="Kuruganti S."/>
            <person name="Aradhya M.K."/>
            <person name="Leslie C.A."/>
            <person name="Dandekar A.M."/>
            <person name="Salzberg S.L."/>
            <person name="Wegrzyn J.L."/>
            <person name="Langley C.H."/>
            <person name="Neale D.B."/>
        </authorList>
    </citation>
    <scope>NUCLEOTIDE SEQUENCE</scope>
    <source>
        <tissue evidence="2">Leaves</tissue>
    </source>
</reference>
<organism evidence="2 3">
    <name type="scientific">Juglans regia</name>
    <name type="common">English walnut</name>
    <dbReference type="NCBI Taxonomy" id="51240"/>
    <lineage>
        <taxon>Eukaryota</taxon>
        <taxon>Viridiplantae</taxon>
        <taxon>Streptophyta</taxon>
        <taxon>Embryophyta</taxon>
        <taxon>Tracheophyta</taxon>
        <taxon>Spermatophyta</taxon>
        <taxon>Magnoliopsida</taxon>
        <taxon>eudicotyledons</taxon>
        <taxon>Gunneridae</taxon>
        <taxon>Pentapetalae</taxon>
        <taxon>rosids</taxon>
        <taxon>fabids</taxon>
        <taxon>Fagales</taxon>
        <taxon>Juglandaceae</taxon>
        <taxon>Juglans</taxon>
    </lineage>
</organism>
<reference evidence="2" key="2">
    <citation type="submission" date="2020-03" db="EMBL/GenBank/DDBJ databases">
        <title>Walnut 2.0.</title>
        <authorList>
            <person name="Marrano A."/>
            <person name="Britton M."/>
            <person name="Zimin A.V."/>
            <person name="Zaini P.A."/>
            <person name="Workman R."/>
            <person name="Puiu D."/>
            <person name="Bianco L."/>
            <person name="Allen B.J."/>
            <person name="Troggio M."/>
            <person name="Leslie C.A."/>
            <person name="Timp W."/>
            <person name="Dendekar A."/>
            <person name="Salzberg S.L."/>
            <person name="Neale D.B."/>
        </authorList>
    </citation>
    <scope>NUCLEOTIDE SEQUENCE</scope>
    <source>
        <tissue evidence="2">Leaves</tissue>
    </source>
</reference>
<name>A0A833XFX4_JUGRE</name>
<dbReference type="EMBL" id="LIHL02000007">
    <property type="protein sequence ID" value="KAF5465484.1"/>
    <property type="molecule type" value="Genomic_DNA"/>
</dbReference>
<accession>A0A833XFX4</accession>
<dbReference type="Gramene" id="Jr07_18710_p1">
    <property type="protein sequence ID" value="cds.Jr07_18710_p1"/>
    <property type="gene ID" value="Jr07_18710"/>
</dbReference>
<dbReference type="InterPro" id="IPR024752">
    <property type="entry name" value="Myb/SANT-like_dom"/>
</dbReference>
<dbReference type="PANTHER" id="PTHR47584:SF14">
    <property type="entry name" value="L10-INTERACTING MYB DOMAIN-CONTAINING PROTEIN-LIKE"/>
    <property type="match status" value="1"/>
</dbReference>